<gene>
    <name evidence="10" type="ORF">PF001_g20040</name>
    <name evidence="9" type="ORF">PF002_g21363</name>
    <name evidence="8" type="ORF">PF004_g19333</name>
    <name evidence="7" type="ORF">PF005_g20385</name>
    <name evidence="6" type="ORF">PF006_g18981</name>
    <name evidence="5" type="ORF">PF007_g21186</name>
    <name evidence="2" type="ORF">PF009_g18768</name>
    <name evidence="4" type="ORF">PF010_g21963</name>
    <name evidence="3" type="ORF">PF011_g21776</name>
</gene>
<dbReference type="EMBL" id="QXGA01001526">
    <property type="protein sequence ID" value="KAE9116666.1"/>
    <property type="molecule type" value="Genomic_DNA"/>
</dbReference>
<keyword evidence="12" id="KW-1185">Reference proteome</keyword>
<dbReference type="EMBL" id="QXGE01001689">
    <property type="protein sequence ID" value="KAE9289435.1"/>
    <property type="molecule type" value="Genomic_DNA"/>
</dbReference>
<dbReference type="Proteomes" id="UP000429523">
    <property type="component" value="Unassembled WGS sequence"/>
</dbReference>
<evidence type="ECO:0000313" key="18">
    <source>
        <dbReference type="Proteomes" id="UP000476176"/>
    </source>
</evidence>
<dbReference type="Proteomes" id="UP000476176">
    <property type="component" value="Unassembled WGS sequence"/>
</dbReference>
<evidence type="ECO:0000313" key="9">
    <source>
        <dbReference type="EMBL" id="KAE9202033.1"/>
    </source>
</evidence>
<dbReference type="EMBL" id="QXGC01001624">
    <property type="protein sequence ID" value="KAE9199204.1"/>
    <property type="molecule type" value="Genomic_DNA"/>
</dbReference>
<evidence type="ECO:0000313" key="10">
    <source>
        <dbReference type="EMBL" id="KAE9289435.1"/>
    </source>
</evidence>
<evidence type="ECO:0000313" key="16">
    <source>
        <dbReference type="Proteomes" id="UP000441208"/>
    </source>
</evidence>
<dbReference type="EMBL" id="QXFX01002038">
    <property type="protein sequence ID" value="KAE9081516.1"/>
    <property type="molecule type" value="Genomic_DNA"/>
</dbReference>
<dbReference type="EMBL" id="QXGB01001644">
    <property type="protein sequence ID" value="KAE9187608.1"/>
    <property type="molecule type" value="Genomic_DNA"/>
</dbReference>
<evidence type="ECO:0000256" key="1">
    <source>
        <dbReference type="SAM" id="MobiDB-lite"/>
    </source>
</evidence>
<feature type="compositionally biased region" description="Gly residues" evidence="1">
    <location>
        <begin position="58"/>
        <end position="69"/>
    </location>
</feature>
<dbReference type="Proteomes" id="UP000460718">
    <property type="component" value="Unassembled WGS sequence"/>
</dbReference>
<dbReference type="EMBL" id="QXGF01001277">
    <property type="protein sequence ID" value="KAE8931171.1"/>
    <property type="molecule type" value="Genomic_DNA"/>
</dbReference>
<dbReference type="EMBL" id="QXFW01002099">
    <property type="protein sequence ID" value="KAE8982066.1"/>
    <property type="molecule type" value="Genomic_DNA"/>
</dbReference>
<evidence type="ECO:0000313" key="3">
    <source>
        <dbReference type="EMBL" id="KAE8982066.1"/>
    </source>
</evidence>
<name>A0A6A3WME5_9STRA</name>
<dbReference type="OrthoDB" id="10583637at2759"/>
<evidence type="ECO:0000313" key="8">
    <source>
        <dbReference type="EMBL" id="KAE9199204.1"/>
    </source>
</evidence>
<evidence type="ECO:0000313" key="13">
    <source>
        <dbReference type="Proteomes" id="UP000437068"/>
    </source>
</evidence>
<dbReference type="Proteomes" id="UP000488956">
    <property type="component" value="Unassembled WGS sequence"/>
</dbReference>
<organism evidence="7 12">
    <name type="scientific">Phytophthora fragariae</name>
    <dbReference type="NCBI Taxonomy" id="53985"/>
    <lineage>
        <taxon>Eukaryota</taxon>
        <taxon>Sar</taxon>
        <taxon>Stramenopiles</taxon>
        <taxon>Oomycota</taxon>
        <taxon>Peronosporomycetes</taxon>
        <taxon>Peronosporales</taxon>
        <taxon>Peronosporaceae</taxon>
        <taxon>Phytophthora</taxon>
    </lineage>
</organism>
<evidence type="ECO:0000313" key="11">
    <source>
        <dbReference type="Proteomes" id="UP000429523"/>
    </source>
</evidence>
<dbReference type="Proteomes" id="UP000437068">
    <property type="component" value="Unassembled WGS sequence"/>
</dbReference>
<dbReference type="EMBL" id="QXGD01001633">
    <property type="protein sequence ID" value="KAE9202033.1"/>
    <property type="molecule type" value="Genomic_DNA"/>
</dbReference>
<evidence type="ECO:0000313" key="2">
    <source>
        <dbReference type="EMBL" id="KAE8931171.1"/>
    </source>
</evidence>
<dbReference type="Proteomes" id="UP000433483">
    <property type="component" value="Unassembled WGS sequence"/>
</dbReference>
<evidence type="ECO:0000313" key="19">
    <source>
        <dbReference type="Proteomes" id="UP000488956"/>
    </source>
</evidence>
<protein>
    <submittedName>
        <fullName evidence="7">Uncharacterized protein</fullName>
    </submittedName>
</protein>
<evidence type="ECO:0000313" key="5">
    <source>
        <dbReference type="EMBL" id="KAE9085345.1"/>
    </source>
</evidence>
<evidence type="ECO:0000313" key="14">
    <source>
        <dbReference type="Proteomes" id="UP000440367"/>
    </source>
</evidence>
<comment type="caution">
    <text evidence="7">The sequence shown here is derived from an EMBL/GenBank/DDBJ whole genome shotgun (WGS) entry which is preliminary data.</text>
</comment>
<dbReference type="Proteomes" id="UP000441208">
    <property type="component" value="Unassembled WGS sequence"/>
</dbReference>
<evidence type="ECO:0000313" key="7">
    <source>
        <dbReference type="EMBL" id="KAE9187608.1"/>
    </source>
</evidence>
<evidence type="ECO:0000313" key="17">
    <source>
        <dbReference type="Proteomes" id="UP000460718"/>
    </source>
</evidence>
<dbReference type="Proteomes" id="UP000440732">
    <property type="component" value="Unassembled WGS sequence"/>
</dbReference>
<proteinExistence type="predicted"/>
<dbReference type="AlphaFoldDB" id="A0A6A3WME5"/>
<dbReference type="EMBL" id="QXFZ01001764">
    <property type="protein sequence ID" value="KAE9085345.1"/>
    <property type="molecule type" value="Genomic_DNA"/>
</dbReference>
<evidence type="ECO:0000313" key="15">
    <source>
        <dbReference type="Proteomes" id="UP000440732"/>
    </source>
</evidence>
<sequence length="155" mass="15400">MIRSRDSGDKSSRFLDDVADCCVRGGVAGGDPPESDAAEESSDSPEDSSEARLLPPSGDGGLLPSGDPGGPASPGEPPPQRGLDGRAPLSGDTKGEPGEPGAAGDGGLADVDDDIGTREASLPSADSPPDDPRVAEGEGGAIEGCWSPGDSYTRQ</sequence>
<accession>A0A6A3WME5</accession>
<evidence type="ECO:0000313" key="6">
    <source>
        <dbReference type="EMBL" id="KAE9116666.1"/>
    </source>
</evidence>
<dbReference type="Proteomes" id="UP000440367">
    <property type="component" value="Unassembled WGS sequence"/>
</dbReference>
<reference evidence="11 12" key="1">
    <citation type="submission" date="2018-08" db="EMBL/GenBank/DDBJ databases">
        <title>Genomic investigation of the strawberry pathogen Phytophthora fragariae indicates pathogenicity is determined by transcriptional variation in three key races.</title>
        <authorList>
            <person name="Adams T.M."/>
            <person name="Armitage A.D."/>
            <person name="Sobczyk M.K."/>
            <person name="Bates H.J."/>
            <person name="Dunwell J.M."/>
            <person name="Nellist C.F."/>
            <person name="Harrison R.J."/>
        </authorList>
    </citation>
    <scope>NUCLEOTIDE SEQUENCE [LARGE SCALE GENOMIC DNA]</scope>
    <source>
        <strain evidence="10 13">A4</strain>
        <strain evidence="9 14">BC-1</strain>
        <strain evidence="8 18">BC-23</strain>
        <strain evidence="7 12">NOV-27</strain>
        <strain evidence="6 15">NOV-5</strain>
        <strain evidence="5 16">NOV-71</strain>
        <strain evidence="2 11">NOV-9</strain>
        <strain evidence="4 19">ONT-3</strain>
        <strain evidence="3 17">SCRP245</strain>
    </source>
</reference>
<feature type="region of interest" description="Disordered" evidence="1">
    <location>
        <begin position="22"/>
        <end position="155"/>
    </location>
</feature>
<feature type="compositionally biased region" description="Acidic residues" evidence="1">
    <location>
        <begin position="33"/>
        <end position="48"/>
    </location>
</feature>
<evidence type="ECO:0000313" key="4">
    <source>
        <dbReference type="EMBL" id="KAE9081516.1"/>
    </source>
</evidence>
<evidence type="ECO:0000313" key="12">
    <source>
        <dbReference type="Proteomes" id="UP000433483"/>
    </source>
</evidence>